<reference evidence="1 2" key="1">
    <citation type="submission" date="2024-03" db="EMBL/GenBank/DDBJ databases">
        <title>Chitinophaga caseinilytica sp. nov., a casein hydrolysing bacterium isolated from forest soil.</title>
        <authorList>
            <person name="Lee D.S."/>
            <person name="Han D.M."/>
            <person name="Baek J.H."/>
            <person name="Choi D.G."/>
            <person name="Jeon J.H."/>
            <person name="Jeon C.O."/>
        </authorList>
    </citation>
    <scope>NUCLEOTIDE SEQUENCE [LARGE SCALE GENOMIC DNA]</scope>
    <source>
        <strain evidence="1 2">KACC 19118</strain>
    </source>
</reference>
<organism evidence="1 2">
    <name type="scientific">Chitinophaga caseinilytica</name>
    <dbReference type="NCBI Taxonomy" id="2267521"/>
    <lineage>
        <taxon>Bacteria</taxon>
        <taxon>Pseudomonadati</taxon>
        <taxon>Bacteroidota</taxon>
        <taxon>Chitinophagia</taxon>
        <taxon>Chitinophagales</taxon>
        <taxon>Chitinophagaceae</taxon>
        <taxon>Chitinophaga</taxon>
    </lineage>
</organism>
<accession>A0ABZ2YYT7</accession>
<evidence type="ECO:0000313" key="1">
    <source>
        <dbReference type="EMBL" id="WZN45181.1"/>
    </source>
</evidence>
<sequence length="87" mass="10307">MHSRILYIAPSGPLCFIDYLTVAEGRAVLEKLRNTMDFSRFTQMVYEFRLVRMMKDKIVGIDRLMLPRFDRKLIEIFLDSCCRTPTL</sequence>
<keyword evidence="2" id="KW-1185">Reference proteome</keyword>
<dbReference type="Proteomes" id="UP001449657">
    <property type="component" value="Chromosome"/>
</dbReference>
<proteinExistence type="predicted"/>
<protein>
    <submittedName>
        <fullName evidence="1">Uncharacterized protein</fullName>
    </submittedName>
</protein>
<name>A0ABZ2YYT7_9BACT</name>
<dbReference type="EMBL" id="CP150096">
    <property type="protein sequence ID" value="WZN45181.1"/>
    <property type="molecule type" value="Genomic_DNA"/>
</dbReference>
<evidence type="ECO:0000313" key="2">
    <source>
        <dbReference type="Proteomes" id="UP001449657"/>
    </source>
</evidence>
<dbReference type="RefSeq" id="WP_341839935.1">
    <property type="nucleotide sequence ID" value="NZ_CP149792.1"/>
</dbReference>
<gene>
    <name evidence="1" type="ORF">WJU22_19980</name>
</gene>